<evidence type="ECO:0000313" key="2">
    <source>
        <dbReference type="EMBL" id="RCV58591.1"/>
    </source>
</evidence>
<gene>
    <name evidence="2" type="ORF">DEF24_12995</name>
</gene>
<dbReference type="GO" id="GO:0004553">
    <property type="term" value="F:hydrolase activity, hydrolyzing O-glycosyl compounds"/>
    <property type="evidence" value="ECO:0007669"/>
    <property type="project" value="TreeGrafter"/>
</dbReference>
<dbReference type="EMBL" id="QEIN01000090">
    <property type="protein sequence ID" value="RCV58591.1"/>
    <property type="molecule type" value="Genomic_DNA"/>
</dbReference>
<dbReference type="Proteomes" id="UP000253318">
    <property type="component" value="Unassembled WGS sequence"/>
</dbReference>
<dbReference type="PANTHER" id="PTHR31616:SF0">
    <property type="entry name" value="GLUCAN 1,4-ALPHA-GLUCOSIDASE"/>
    <property type="match status" value="1"/>
</dbReference>
<sequence length="442" mass="46183">MQAGTRVVTLDGPEHHPPGTLGTRGTAWRPETRLYSDGVVVGADGTPLVVPPGSAVRRVPGTALLDPSGAPLDGAAEATPEAVAAGRAAFAATRPPGRGSRHAGMADCALLDLHALTYPNGALVAAASPYWRYVWPRDTGYAAVALCLVGAHDAALDAIHYVARMQEPDGTWQARYLPDGSGRVPDERGIQLDGIGWTLWAAWVWVRTAPRSRGAEALAGLRPMLLAATRAIDAVVDPDTGLPRATPDYWEQEVAEPTLGTVAPLLLGARAGADLLGQLGEVASAGVCAAAARRLRAGLDRYFAPADFPRRPGGGRDASVAFLLPPFARQAPRTVAAWRRALDALRLANGGLRPGEEWPDTATAWTPQISLFAMAAASAGDGETARELLDWLDVRRTRLGALPEKVTAEGRPAAVAPLAITAASVLIALAALDGRPLPIPPE</sequence>
<organism evidence="2 3">
    <name type="scientific">Marinitenerispora sediminis</name>
    <dbReference type="NCBI Taxonomy" id="1931232"/>
    <lineage>
        <taxon>Bacteria</taxon>
        <taxon>Bacillati</taxon>
        <taxon>Actinomycetota</taxon>
        <taxon>Actinomycetes</taxon>
        <taxon>Streptosporangiales</taxon>
        <taxon>Nocardiopsidaceae</taxon>
        <taxon>Marinitenerispora</taxon>
    </lineage>
</organism>
<proteinExistence type="predicted"/>
<evidence type="ECO:0000313" key="3">
    <source>
        <dbReference type="Proteomes" id="UP000253318"/>
    </source>
</evidence>
<accession>A0A368T4T8</accession>
<reference evidence="2 3" key="1">
    <citation type="submission" date="2018-04" db="EMBL/GenBank/DDBJ databases">
        <title>Novel actinobacteria from marine sediment.</title>
        <authorList>
            <person name="Ng Z.Y."/>
            <person name="Tan G.Y.A."/>
        </authorList>
    </citation>
    <scope>NUCLEOTIDE SEQUENCE [LARGE SCALE GENOMIC DNA]</scope>
    <source>
        <strain evidence="2 3">TPS81</strain>
    </source>
</reference>
<dbReference type="GO" id="GO:0005975">
    <property type="term" value="P:carbohydrate metabolic process"/>
    <property type="evidence" value="ECO:0007669"/>
    <property type="project" value="InterPro"/>
</dbReference>
<dbReference type="PANTHER" id="PTHR31616">
    <property type="entry name" value="TREHALASE"/>
    <property type="match status" value="1"/>
</dbReference>
<feature type="region of interest" description="Disordered" evidence="1">
    <location>
        <begin position="1"/>
        <end position="26"/>
    </location>
</feature>
<protein>
    <recommendedName>
        <fullName evidence="4">Glycoside hydrolase family 15</fullName>
    </recommendedName>
</protein>
<dbReference type="InterPro" id="IPR008928">
    <property type="entry name" value="6-hairpin_glycosidase_sf"/>
</dbReference>
<comment type="caution">
    <text evidence="2">The sequence shown here is derived from an EMBL/GenBank/DDBJ whole genome shotgun (WGS) entry which is preliminary data.</text>
</comment>
<name>A0A368T4T8_9ACTN</name>
<dbReference type="Gene3D" id="1.50.10.10">
    <property type="match status" value="1"/>
</dbReference>
<evidence type="ECO:0008006" key="4">
    <source>
        <dbReference type="Google" id="ProtNLM"/>
    </source>
</evidence>
<dbReference type="AlphaFoldDB" id="A0A368T4T8"/>
<dbReference type="RefSeq" id="WP_114396529.1">
    <property type="nucleotide sequence ID" value="NZ_QEIM01000011.1"/>
</dbReference>
<dbReference type="InterPro" id="IPR012341">
    <property type="entry name" value="6hp_glycosidase-like_sf"/>
</dbReference>
<dbReference type="OrthoDB" id="3806982at2"/>
<dbReference type="SUPFAM" id="SSF48208">
    <property type="entry name" value="Six-hairpin glycosidases"/>
    <property type="match status" value="1"/>
</dbReference>
<keyword evidence="3" id="KW-1185">Reference proteome</keyword>
<evidence type="ECO:0000256" key="1">
    <source>
        <dbReference type="SAM" id="MobiDB-lite"/>
    </source>
</evidence>